<feature type="domain" description="N-acetyltransferase" evidence="1">
    <location>
        <begin position="7"/>
        <end position="93"/>
    </location>
</feature>
<dbReference type="STRING" id="1122180.Lokhon_02796"/>
<comment type="caution">
    <text evidence="2">The sequence shown here is derived from an EMBL/GenBank/DDBJ whole genome shotgun (WGS) entry which is preliminary data.</text>
</comment>
<dbReference type="OrthoDB" id="9800945at2"/>
<dbReference type="PROSITE" id="PS51729">
    <property type="entry name" value="GNAT_YJDJ"/>
    <property type="match status" value="1"/>
</dbReference>
<sequence length="93" mass="9882">MSEVTREGGPDRGRYVLDLGDGAQAELTWVAQGDTRVATHTGVPRAHEGRGHASALVAAMVEDAKAEGFRIVPACSYVAVWARRHPGTATHFA</sequence>
<gene>
    <name evidence="2" type="ORF">Lokhon_02796</name>
</gene>
<name>A0A017HBK0_9RHOB</name>
<dbReference type="HOGENOM" id="CLU_132888_0_0_5"/>
<keyword evidence="3" id="KW-1185">Reference proteome</keyword>
<dbReference type="PANTHER" id="PTHR31435">
    <property type="entry name" value="PROTEIN NATD1"/>
    <property type="match status" value="1"/>
</dbReference>
<dbReference type="PATRIC" id="fig|1122180.6.peg.2776"/>
<dbReference type="Gene3D" id="3.40.630.30">
    <property type="match status" value="1"/>
</dbReference>
<organism evidence="2 3">
    <name type="scientific">Limimaricola hongkongensis DSM 17492</name>
    <dbReference type="NCBI Taxonomy" id="1122180"/>
    <lineage>
        <taxon>Bacteria</taxon>
        <taxon>Pseudomonadati</taxon>
        <taxon>Pseudomonadota</taxon>
        <taxon>Alphaproteobacteria</taxon>
        <taxon>Rhodobacterales</taxon>
        <taxon>Paracoccaceae</taxon>
        <taxon>Limimaricola</taxon>
    </lineage>
</organism>
<dbReference type="Pfam" id="PF14542">
    <property type="entry name" value="Acetyltransf_CG"/>
    <property type="match status" value="1"/>
</dbReference>
<dbReference type="InterPro" id="IPR045057">
    <property type="entry name" value="Gcn5-rel_NAT"/>
</dbReference>
<dbReference type="SUPFAM" id="SSF55729">
    <property type="entry name" value="Acyl-CoA N-acyltransferases (Nat)"/>
    <property type="match status" value="1"/>
</dbReference>
<accession>A0A017HBK0</accession>
<proteinExistence type="predicted"/>
<dbReference type="EMBL" id="APGJ01000007">
    <property type="protein sequence ID" value="EYD71149.1"/>
    <property type="molecule type" value="Genomic_DNA"/>
</dbReference>
<evidence type="ECO:0000313" key="2">
    <source>
        <dbReference type="EMBL" id="EYD71149.1"/>
    </source>
</evidence>
<reference evidence="2 3" key="1">
    <citation type="submission" date="2013-03" db="EMBL/GenBank/DDBJ databases">
        <authorList>
            <person name="Fiebig A."/>
            <person name="Goeker M."/>
            <person name="Klenk H.-P.P."/>
        </authorList>
    </citation>
    <scope>NUCLEOTIDE SEQUENCE [LARGE SCALE GENOMIC DNA]</scope>
    <source>
        <strain evidence="2 3">DSM 17492</strain>
    </source>
</reference>
<dbReference type="InterPro" id="IPR031165">
    <property type="entry name" value="GNAT_YJDJ"/>
</dbReference>
<evidence type="ECO:0000313" key="3">
    <source>
        <dbReference type="Proteomes" id="UP000025047"/>
    </source>
</evidence>
<dbReference type="Proteomes" id="UP000025047">
    <property type="component" value="Unassembled WGS sequence"/>
</dbReference>
<dbReference type="InterPro" id="IPR016181">
    <property type="entry name" value="Acyl_CoA_acyltransferase"/>
</dbReference>
<evidence type="ECO:0000259" key="1">
    <source>
        <dbReference type="PROSITE" id="PS51729"/>
    </source>
</evidence>
<protein>
    <recommendedName>
        <fullName evidence="1">N-acetyltransferase domain-containing protein</fullName>
    </recommendedName>
</protein>
<dbReference type="PANTHER" id="PTHR31435:SF10">
    <property type="entry name" value="BSR4717 PROTEIN"/>
    <property type="match status" value="1"/>
</dbReference>
<dbReference type="eggNOG" id="COG2388">
    <property type="taxonomic scope" value="Bacteria"/>
</dbReference>
<dbReference type="AlphaFoldDB" id="A0A017HBK0"/>